<dbReference type="PANTHER" id="PTHR22642">
    <property type="entry name" value="IMIDAZOLONEPROPIONASE"/>
    <property type="match status" value="1"/>
</dbReference>
<dbReference type="CDD" id="cd01300">
    <property type="entry name" value="YtcJ_like"/>
    <property type="match status" value="1"/>
</dbReference>
<reference evidence="4" key="1">
    <citation type="submission" date="2021-02" db="EMBL/GenBank/DDBJ databases">
        <authorList>
            <person name="Dougan E. K."/>
            <person name="Rhodes N."/>
            <person name="Thang M."/>
            <person name="Chan C."/>
        </authorList>
    </citation>
    <scope>NUCLEOTIDE SEQUENCE</scope>
</reference>
<dbReference type="PANTHER" id="PTHR22642:SF2">
    <property type="entry name" value="PROTEIN LONG AFTER FAR-RED 3"/>
    <property type="match status" value="1"/>
</dbReference>
<comment type="similarity">
    <text evidence="1">Belongs to the FAH family.</text>
</comment>
<organism evidence="4 5">
    <name type="scientific">Symbiodinium pilosum</name>
    <name type="common">Dinoflagellate</name>
    <dbReference type="NCBI Taxonomy" id="2952"/>
    <lineage>
        <taxon>Eukaryota</taxon>
        <taxon>Sar</taxon>
        <taxon>Alveolata</taxon>
        <taxon>Dinophyceae</taxon>
        <taxon>Suessiales</taxon>
        <taxon>Symbiodiniaceae</taxon>
        <taxon>Symbiodinium</taxon>
    </lineage>
</organism>
<sequence length="780" mass="83764">MRWLSFVSNDTTSFGYVTSDGLGVVDAGKRSEFTSLREAIAADALQSLPQACGDTADLALADITFAPTITDPKKILCVGLNYKAHQEETGRGGEGYPTVFVRFAAAQVAHNQPMIRPRESNTLDFEGEIAMIIGTGGRRISQSQAMDHVAGFGIYNDGSVREYQRQTSQFTPGKNFTATGGFGPWMMTPDEIGDLAKMEITTRLNGEVMQNATSDLLVHGFAELIEYCSTFIELEPGDVIVTGTPGGVGAARKPPVFMDDGDLIEIEVKPIGTLSNPVVGGAVITVDPQLGNQSAVAVRDAVIVAVGSEAEINPYIGPDTEVVELNGRVLTPGFIEGHGHFLSLGRAQQVLDLSQAQRYSDIVGQVAAAADAAPAGAWIFGMGWHQDKWGRQEPGSVDGVPLNTALNEAAPDNPVYLSHASGHAAFANNTALQAAGIGDQTQDPPGGTIVRTAQGVATGLLREKAKSLVEVAIAEYESRRTPEQVQADLRERVQLAGAQALANGITSFHDAGASFAHIDFFQALEDAGELPVRLYVMVRGETNEAMQERLPGYLSPANGNDFLAVRSIKRQIDGALGAHGAWLLEPYVDLSVSSGLVLEPIEDIEETARIAIKHGFQINTHAIGTRANRETLDLYERVWAEHDIAGDQLRWRIEHAQHIHPQDIPRFGQLGVIAAVQGVHCTSDGPWIASRLGEPRTEQTSYRWRDLLDSGARIGNGTDVPVENINPIASYYASVARMMNTGEAFYADQAMTPMEALKSYTLDNAYAAFEESLKGSISPG</sequence>
<name>A0A812IRN8_SYMPI</name>
<dbReference type="OrthoDB" id="430630at2759"/>
<dbReference type="InterPro" id="IPR033932">
    <property type="entry name" value="YtcJ-like"/>
</dbReference>
<dbReference type="AlphaFoldDB" id="A0A812IRN8"/>
<proteinExistence type="inferred from homology"/>
<dbReference type="Gene3D" id="3.10.310.70">
    <property type="match status" value="1"/>
</dbReference>
<keyword evidence="5" id="KW-1185">Reference proteome</keyword>
<evidence type="ECO:0000259" key="2">
    <source>
        <dbReference type="Pfam" id="PF01557"/>
    </source>
</evidence>
<dbReference type="Pfam" id="PF01557">
    <property type="entry name" value="FAA_hydrolase"/>
    <property type="match status" value="1"/>
</dbReference>
<dbReference type="InterPro" id="IPR013108">
    <property type="entry name" value="Amidohydro_3"/>
</dbReference>
<dbReference type="Pfam" id="PF07969">
    <property type="entry name" value="Amidohydro_3"/>
    <property type="match status" value="1"/>
</dbReference>
<protein>
    <submittedName>
        <fullName evidence="4">LAF3 protein</fullName>
    </submittedName>
</protein>
<feature type="domain" description="Amidohydrolase 3" evidence="3">
    <location>
        <begin position="321"/>
        <end position="780"/>
    </location>
</feature>
<evidence type="ECO:0000259" key="3">
    <source>
        <dbReference type="Pfam" id="PF07969"/>
    </source>
</evidence>
<dbReference type="Gene3D" id="2.30.40.10">
    <property type="entry name" value="Urease, subunit C, domain 1"/>
    <property type="match status" value="1"/>
</dbReference>
<dbReference type="EMBL" id="CAJNIZ010000001">
    <property type="protein sequence ID" value="CAE7149303.1"/>
    <property type="molecule type" value="Genomic_DNA"/>
</dbReference>
<evidence type="ECO:0000256" key="1">
    <source>
        <dbReference type="ARBA" id="ARBA00010211"/>
    </source>
</evidence>
<dbReference type="SUPFAM" id="SSF51556">
    <property type="entry name" value="Metallo-dependent hydrolases"/>
    <property type="match status" value="1"/>
</dbReference>
<comment type="caution">
    <text evidence="4">The sequence shown here is derived from an EMBL/GenBank/DDBJ whole genome shotgun (WGS) entry which is preliminary data.</text>
</comment>
<evidence type="ECO:0000313" key="4">
    <source>
        <dbReference type="EMBL" id="CAE7149303.1"/>
    </source>
</evidence>
<evidence type="ECO:0000313" key="5">
    <source>
        <dbReference type="Proteomes" id="UP000649617"/>
    </source>
</evidence>
<dbReference type="Gene3D" id="3.90.850.10">
    <property type="entry name" value="Fumarylacetoacetase-like, C-terminal domain"/>
    <property type="match status" value="1"/>
</dbReference>
<dbReference type="Gene3D" id="3.20.20.140">
    <property type="entry name" value="Metal-dependent hydrolases"/>
    <property type="match status" value="1"/>
</dbReference>
<feature type="domain" description="Fumarylacetoacetase-like C-terminal" evidence="2">
    <location>
        <begin position="74"/>
        <end position="279"/>
    </location>
</feature>
<dbReference type="GO" id="GO:0016810">
    <property type="term" value="F:hydrolase activity, acting on carbon-nitrogen (but not peptide) bonds"/>
    <property type="evidence" value="ECO:0007669"/>
    <property type="project" value="InterPro"/>
</dbReference>
<dbReference type="InterPro" id="IPR011234">
    <property type="entry name" value="Fumarylacetoacetase-like_C"/>
</dbReference>
<dbReference type="InterPro" id="IPR011059">
    <property type="entry name" value="Metal-dep_hydrolase_composite"/>
</dbReference>
<dbReference type="InterPro" id="IPR036663">
    <property type="entry name" value="Fumarylacetoacetase_C_sf"/>
</dbReference>
<accession>A0A812IRN8</accession>
<dbReference type="Proteomes" id="UP000649617">
    <property type="component" value="Unassembled WGS sequence"/>
</dbReference>
<dbReference type="SUPFAM" id="SSF51338">
    <property type="entry name" value="Composite domain of metallo-dependent hydrolases"/>
    <property type="match status" value="1"/>
</dbReference>
<gene>
    <name evidence="4" type="primary">LAF3</name>
    <name evidence="4" type="ORF">SPIL2461_LOCUS110</name>
</gene>
<dbReference type="InterPro" id="IPR032466">
    <property type="entry name" value="Metal_Hydrolase"/>
</dbReference>
<dbReference type="SUPFAM" id="SSF56529">
    <property type="entry name" value="FAH"/>
    <property type="match status" value="1"/>
</dbReference>